<gene>
    <name evidence="1" type="ORF">SCHPADRAFT_30835</name>
</gene>
<organism evidence="1 2">
    <name type="scientific">Schizopora paradoxa</name>
    <dbReference type="NCBI Taxonomy" id="27342"/>
    <lineage>
        <taxon>Eukaryota</taxon>
        <taxon>Fungi</taxon>
        <taxon>Dikarya</taxon>
        <taxon>Basidiomycota</taxon>
        <taxon>Agaricomycotina</taxon>
        <taxon>Agaricomycetes</taxon>
        <taxon>Hymenochaetales</taxon>
        <taxon>Schizoporaceae</taxon>
        <taxon>Schizopora</taxon>
    </lineage>
</organism>
<keyword evidence="2" id="KW-1185">Reference proteome</keyword>
<dbReference type="InParanoid" id="A0A0H2S738"/>
<reference evidence="1 2" key="1">
    <citation type="submission" date="2015-04" db="EMBL/GenBank/DDBJ databases">
        <title>Complete genome sequence of Schizopora paradoxa KUC8140, a cosmopolitan wood degrader in East Asia.</title>
        <authorList>
            <consortium name="DOE Joint Genome Institute"/>
            <person name="Min B."/>
            <person name="Park H."/>
            <person name="Jang Y."/>
            <person name="Kim J.-J."/>
            <person name="Kim K.H."/>
            <person name="Pangilinan J."/>
            <person name="Lipzen A."/>
            <person name="Riley R."/>
            <person name="Grigoriev I.V."/>
            <person name="Spatafora J.W."/>
            <person name="Choi I.-G."/>
        </authorList>
    </citation>
    <scope>NUCLEOTIDE SEQUENCE [LARGE SCALE GENOMIC DNA]</scope>
    <source>
        <strain evidence="1 2">KUC8140</strain>
    </source>
</reference>
<sequence length="654" mass="74303">MAILLRFPYDLLVRIALETALADPLGPPHLLTPLLCTCRFLHSELASSTDLYAAIFKAKFDITAPRRRVGPSAVVSRNLVQQLKTYCITLKRIRHADIYAPTLEEDLWNAYAMLLESDGKNAIQLREYAHLPTFVNTIVRTRLWEDVTDQGWPIESAIKSLSVSLLWMVTDRESMLAEPVVDRDRLIRLLLPFVVCCFRYPAFHASDIHFNLPLLRSRVTDFPTSLQTAHGNFPQYPSWPIHTFTNHFGFKIDIVTPPISTVAQLLYFARRELHGLPVPPNLLADRATSIAAGEPTGPTRADYENFNAHPCARLLEWGDWNWQESLTPEERKFAKGDMLRPGMKCLSSRFDADWERLTNCINPWQPLTGGGGQCVRYLPGSFMGRWVGRMFVPDEREYISMIQNPNLPPNFSEMHPRAGLRLLDLRIREHHCVSPQVPVRIPNNDGYFDEGLRNGYFPNMSSKVDAGGVTFSELEGESVHRYAAVGRSGEPEGEGKHDEDTCKFCAWSRQQDASERERRRREAAETLFEEAGVGMDVDSSVDEEDSDGEEEVGIANEPTECHGRLDIAFTGLTDPGHGDAWCHYVYYGRLREWDGLIVLVGIPNDVNAAFWGRWVFRGYLQGGQNYAGRWRHYSYDVYGAPYEGPFCLSKRPDD</sequence>
<evidence type="ECO:0000313" key="2">
    <source>
        <dbReference type="Proteomes" id="UP000053477"/>
    </source>
</evidence>
<evidence type="ECO:0008006" key="3">
    <source>
        <dbReference type="Google" id="ProtNLM"/>
    </source>
</evidence>
<evidence type="ECO:0000313" key="1">
    <source>
        <dbReference type="EMBL" id="KLO20120.1"/>
    </source>
</evidence>
<dbReference type="AlphaFoldDB" id="A0A0H2S738"/>
<accession>A0A0H2S738</accession>
<proteinExistence type="predicted"/>
<dbReference type="OrthoDB" id="5595695at2759"/>
<dbReference type="EMBL" id="KQ085883">
    <property type="protein sequence ID" value="KLO20120.1"/>
    <property type="molecule type" value="Genomic_DNA"/>
</dbReference>
<name>A0A0H2S738_9AGAM</name>
<dbReference type="Proteomes" id="UP000053477">
    <property type="component" value="Unassembled WGS sequence"/>
</dbReference>
<dbReference type="STRING" id="27342.A0A0H2S738"/>
<protein>
    <recommendedName>
        <fullName evidence="3">F-box domain-containing protein</fullName>
    </recommendedName>
</protein>